<accession>E9IQ98</accession>
<proteinExistence type="predicted"/>
<reference evidence="1" key="1">
    <citation type="journal article" date="2011" name="Proc. Natl. Acad. Sci. U.S.A.">
        <title>The genome of the fire ant Solenopsis invicta.</title>
        <authorList>
            <person name="Wurm Y."/>
            <person name="Wang J."/>
            <person name="Riba-Grognuz O."/>
            <person name="Corona M."/>
            <person name="Nygaard S."/>
            <person name="Hunt B.G."/>
            <person name="Ingram K.K."/>
            <person name="Falquet L."/>
            <person name="Nipitwattanaphon M."/>
            <person name="Gotzek D."/>
            <person name="Dijkstra M.B."/>
            <person name="Oettler J."/>
            <person name="Comtesse F."/>
            <person name="Shih C.J."/>
            <person name="Wu W.J."/>
            <person name="Yang C.C."/>
            <person name="Thomas J."/>
            <person name="Beaudoing E."/>
            <person name="Pradervand S."/>
            <person name="Flegel V."/>
            <person name="Cook E.D."/>
            <person name="Fabbretti R."/>
            <person name="Stockinger H."/>
            <person name="Long L."/>
            <person name="Farmerie W.G."/>
            <person name="Oakey J."/>
            <person name="Boomsma J.J."/>
            <person name="Pamilo P."/>
            <person name="Yi S.V."/>
            <person name="Heinze J."/>
            <person name="Goodisman M.A."/>
            <person name="Farinelli L."/>
            <person name="Harshman K."/>
            <person name="Hulo N."/>
            <person name="Cerutti L."/>
            <person name="Xenarios I."/>
            <person name="Shoemaker D."/>
            <person name="Keller L."/>
        </authorList>
    </citation>
    <scope>NUCLEOTIDE SEQUENCE [LARGE SCALE GENOMIC DNA]</scope>
</reference>
<protein>
    <submittedName>
        <fullName evidence="1">Uncharacterized protein</fullName>
    </submittedName>
</protein>
<feature type="non-terminal residue" evidence="1">
    <location>
        <position position="1"/>
    </location>
</feature>
<dbReference type="AlphaFoldDB" id="E9IQ98"/>
<dbReference type="HOGENOM" id="CLU_1901541_0_0_1"/>
<feature type="non-terminal residue" evidence="1">
    <location>
        <position position="134"/>
    </location>
</feature>
<dbReference type="EMBL" id="GL764674">
    <property type="protein sequence ID" value="EFZ17255.1"/>
    <property type="molecule type" value="Genomic_DNA"/>
</dbReference>
<sequence length="134" mass="15374">SKHNLRNRNGICAVGRRGTPLGPALLPPASVYACVRVKRRCGEDALPIVMQDLGSKVLNNIKIIIPPYVRVVDNIALAVLAEAIENIFNKFNKYHNRLQFTIKFEKKRNHNFLDTSIRIAKNTLHTDWFYRHLL</sequence>
<organism>
    <name type="scientific">Solenopsis invicta</name>
    <name type="common">Red imported fire ant</name>
    <name type="synonym">Solenopsis wagneri</name>
    <dbReference type="NCBI Taxonomy" id="13686"/>
    <lineage>
        <taxon>Eukaryota</taxon>
        <taxon>Metazoa</taxon>
        <taxon>Ecdysozoa</taxon>
        <taxon>Arthropoda</taxon>
        <taxon>Hexapoda</taxon>
        <taxon>Insecta</taxon>
        <taxon>Pterygota</taxon>
        <taxon>Neoptera</taxon>
        <taxon>Endopterygota</taxon>
        <taxon>Hymenoptera</taxon>
        <taxon>Apocrita</taxon>
        <taxon>Aculeata</taxon>
        <taxon>Formicoidea</taxon>
        <taxon>Formicidae</taxon>
        <taxon>Myrmicinae</taxon>
        <taxon>Solenopsis</taxon>
    </lineage>
</organism>
<name>E9IQ98_SOLIN</name>
<gene>
    <name evidence="1" type="ORF">SINV_12887</name>
</gene>
<evidence type="ECO:0000313" key="1">
    <source>
        <dbReference type="EMBL" id="EFZ17255.1"/>
    </source>
</evidence>